<accession>A0AAP0HD13</accession>
<dbReference type="Proteomes" id="UP001420932">
    <property type="component" value="Unassembled WGS sequence"/>
</dbReference>
<dbReference type="EMBL" id="JBBNAF010000024">
    <property type="protein sequence ID" value="KAK9082424.1"/>
    <property type="molecule type" value="Genomic_DNA"/>
</dbReference>
<organism evidence="1 2">
    <name type="scientific">Stephania yunnanensis</name>
    <dbReference type="NCBI Taxonomy" id="152371"/>
    <lineage>
        <taxon>Eukaryota</taxon>
        <taxon>Viridiplantae</taxon>
        <taxon>Streptophyta</taxon>
        <taxon>Embryophyta</taxon>
        <taxon>Tracheophyta</taxon>
        <taxon>Spermatophyta</taxon>
        <taxon>Magnoliopsida</taxon>
        <taxon>Ranunculales</taxon>
        <taxon>Menispermaceae</taxon>
        <taxon>Menispermoideae</taxon>
        <taxon>Cissampelideae</taxon>
        <taxon>Stephania</taxon>
    </lineage>
</organism>
<name>A0AAP0HD13_9MAGN</name>
<dbReference type="AlphaFoldDB" id="A0AAP0HD13"/>
<keyword evidence="2" id="KW-1185">Reference proteome</keyword>
<proteinExistence type="predicted"/>
<comment type="caution">
    <text evidence="1">The sequence shown here is derived from an EMBL/GenBank/DDBJ whole genome shotgun (WGS) entry which is preliminary data.</text>
</comment>
<gene>
    <name evidence="1" type="ORF">Syun_031166</name>
</gene>
<reference evidence="1 2" key="1">
    <citation type="submission" date="2024-01" db="EMBL/GenBank/DDBJ databases">
        <title>Genome assemblies of Stephania.</title>
        <authorList>
            <person name="Yang L."/>
        </authorList>
    </citation>
    <scope>NUCLEOTIDE SEQUENCE [LARGE SCALE GENOMIC DNA]</scope>
    <source>
        <strain evidence="1">YNDBR</strain>
        <tissue evidence="1">Leaf</tissue>
    </source>
</reference>
<evidence type="ECO:0000313" key="2">
    <source>
        <dbReference type="Proteomes" id="UP001420932"/>
    </source>
</evidence>
<evidence type="ECO:0000313" key="1">
    <source>
        <dbReference type="EMBL" id="KAK9082424.1"/>
    </source>
</evidence>
<protein>
    <submittedName>
        <fullName evidence="1">Uncharacterized protein</fullName>
    </submittedName>
</protein>
<sequence length="49" mass="5593">MITERSSEFDGSEARASFGAFSESLSFFQLELQLVAPATRFVFFFVVRH</sequence>